<dbReference type="Pfam" id="PF08240">
    <property type="entry name" value="ADH_N"/>
    <property type="match status" value="1"/>
</dbReference>
<accession>A0A849CFB3</accession>
<dbReference type="RefSeq" id="WP_067528560.1">
    <property type="nucleotide sequence ID" value="NZ_JABELX010000022.1"/>
</dbReference>
<sequence length="325" mass="32896">MRAIVVREFFGKPEPADLPNPLAGPGQIRIRLDAAGVNPFDHKIIEGALKGQLPHEFPLIPGLDGAGEIADIGEGVTGFEVGDRVAGKWLIPPVGHGTFAEYIVVPRNSVIAKIPDNVTALAAAALPTAGLTAADLIEAAGVRSGQTVLIMGAAGGVGSFLVQLAAAAGAHVIATARPDDADRMIRLGAAEVIDYSRKVPVSDSPEPALYQPSVADSVRTTHPGGIDAVLDLVSSPAALAELAELVHPGGAVFSTIGSVDEATLQTRGIRCGNINSTGSAAGLAQLLQRTSDGDLVVPIDNAVPLAEAAGVVGASGARGKTVLVI</sequence>
<dbReference type="PANTHER" id="PTHR43677:SF4">
    <property type="entry name" value="QUINONE OXIDOREDUCTASE-LIKE PROTEIN 2"/>
    <property type="match status" value="1"/>
</dbReference>
<dbReference type="InterPro" id="IPR013149">
    <property type="entry name" value="ADH-like_C"/>
</dbReference>
<organism evidence="2 3">
    <name type="scientific">Nocardia uniformis</name>
    <dbReference type="NCBI Taxonomy" id="53432"/>
    <lineage>
        <taxon>Bacteria</taxon>
        <taxon>Bacillati</taxon>
        <taxon>Actinomycetota</taxon>
        <taxon>Actinomycetes</taxon>
        <taxon>Mycobacteriales</taxon>
        <taxon>Nocardiaceae</taxon>
        <taxon>Nocardia</taxon>
    </lineage>
</organism>
<dbReference type="GO" id="GO:0016491">
    <property type="term" value="F:oxidoreductase activity"/>
    <property type="evidence" value="ECO:0007669"/>
    <property type="project" value="InterPro"/>
</dbReference>
<dbReference type="InterPro" id="IPR020843">
    <property type="entry name" value="ER"/>
</dbReference>
<feature type="domain" description="Enoyl reductase (ER)" evidence="1">
    <location>
        <begin position="11"/>
        <end position="323"/>
    </location>
</feature>
<dbReference type="Gene3D" id="3.90.180.10">
    <property type="entry name" value="Medium-chain alcohol dehydrogenases, catalytic domain"/>
    <property type="match status" value="1"/>
</dbReference>
<dbReference type="Proteomes" id="UP000586827">
    <property type="component" value="Unassembled WGS sequence"/>
</dbReference>
<dbReference type="InterPro" id="IPR011032">
    <property type="entry name" value="GroES-like_sf"/>
</dbReference>
<dbReference type="SUPFAM" id="SSF51735">
    <property type="entry name" value="NAD(P)-binding Rossmann-fold domains"/>
    <property type="match status" value="1"/>
</dbReference>
<reference evidence="2 3" key="1">
    <citation type="submission" date="2020-05" db="EMBL/GenBank/DDBJ databases">
        <title>MicrobeNet Type strains.</title>
        <authorList>
            <person name="Nicholson A.C."/>
        </authorList>
    </citation>
    <scope>NUCLEOTIDE SEQUENCE [LARGE SCALE GENOMIC DNA]</scope>
    <source>
        <strain evidence="2 3">JCM 3224</strain>
    </source>
</reference>
<dbReference type="CDD" id="cd05289">
    <property type="entry name" value="MDR_like_2"/>
    <property type="match status" value="1"/>
</dbReference>
<dbReference type="InterPro" id="IPR051397">
    <property type="entry name" value="Zn-ADH-like_protein"/>
</dbReference>
<evidence type="ECO:0000313" key="3">
    <source>
        <dbReference type="Proteomes" id="UP000586827"/>
    </source>
</evidence>
<dbReference type="PANTHER" id="PTHR43677">
    <property type="entry name" value="SHORT-CHAIN DEHYDROGENASE/REDUCTASE"/>
    <property type="match status" value="1"/>
</dbReference>
<evidence type="ECO:0000259" key="1">
    <source>
        <dbReference type="SMART" id="SM00829"/>
    </source>
</evidence>
<name>A0A849CFB3_9NOCA</name>
<dbReference type="SMART" id="SM00829">
    <property type="entry name" value="PKS_ER"/>
    <property type="match status" value="1"/>
</dbReference>
<proteinExistence type="predicted"/>
<dbReference type="Gene3D" id="3.40.50.720">
    <property type="entry name" value="NAD(P)-binding Rossmann-like Domain"/>
    <property type="match status" value="1"/>
</dbReference>
<protein>
    <submittedName>
        <fullName evidence="2">NADP-dependent oxidoreductase</fullName>
    </submittedName>
</protein>
<keyword evidence="3" id="KW-1185">Reference proteome</keyword>
<dbReference type="InterPro" id="IPR013154">
    <property type="entry name" value="ADH-like_N"/>
</dbReference>
<comment type="caution">
    <text evidence="2">The sequence shown here is derived from an EMBL/GenBank/DDBJ whole genome shotgun (WGS) entry which is preliminary data.</text>
</comment>
<dbReference type="Pfam" id="PF00107">
    <property type="entry name" value="ADH_zinc_N"/>
    <property type="match status" value="1"/>
</dbReference>
<dbReference type="InterPro" id="IPR036291">
    <property type="entry name" value="NAD(P)-bd_dom_sf"/>
</dbReference>
<dbReference type="SUPFAM" id="SSF50129">
    <property type="entry name" value="GroES-like"/>
    <property type="match status" value="1"/>
</dbReference>
<gene>
    <name evidence="2" type="ORF">HLB23_37495</name>
</gene>
<dbReference type="EMBL" id="JABELX010000022">
    <property type="protein sequence ID" value="NNH75480.1"/>
    <property type="molecule type" value="Genomic_DNA"/>
</dbReference>
<evidence type="ECO:0000313" key="2">
    <source>
        <dbReference type="EMBL" id="NNH75480.1"/>
    </source>
</evidence>
<dbReference type="AlphaFoldDB" id="A0A849CFB3"/>